<dbReference type="SUPFAM" id="SSF51445">
    <property type="entry name" value="(Trans)glycosidases"/>
    <property type="match status" value="1"/>
</dbReference>
<dbReference type="InterPro" id="IPR001304">
    <property type="entry name" value="C-type_lectin-like"/>
</dbReference>
<dbReference type="Gene3D" id="3.10.100.10">
    <property type="entry name" value="Mannose-Binding Protein A, subunit A"/>
    <property type="match status" value="1"/>
</dbReference>
<evidence type="ECO:0000256" key="1">
    <source>
        <dbReference type="ARBA" id="ARBA00023157"/>
    </source>
</evidence>
<keyword evidence="1" id="KW-1015">Disulfide bond</keyword>
<dbReference type="PROSITE" id="PS50041">
    <property type="entry name" value="C_TYPE_LECTIN_2"/>
    <property type="match status" value="1"/>
</dbReference>
<evidence type="ECO:0000313" key="4">
    <source>
        <dbReference type="WBParaSite" id="ACRNAN_scaffold10400.g32904.t1"/>
    </source>
</evidence>
<dbReference type="InterPro" id="IPR018378">
    <property type="entry name" value="C-type_lectin_CS"/>
</dbReference>
<dbReference type="CDD" id="cd00037">
    <property type="entry name" value="CLECT"/>
    <property type="match status" value="1"/>
</dbReference>
<accession>A0A914CHC2</accession>
<keyword evidence="3" id="KW-1185">Reference proteome</keyword>
<organism evidence="3 4">
    <name type="scientific">Acrobeloides nanus</name>
    <dbReference type="NCBI Taxonomy" id="290746"/>
    <lineage>
        <taxon>Eukaryota</taxon>
        <taxon>Metazoa</taxon>
        <taxon>Ecdysozoa</taxon>
        <taxon>Nematoda</taxon>
        <taxon>Chromadorea</taxon>
        <taxon>Rhabditida</taxon>
        <taxon>Tylenchina</taxon>
        <taxon>Cephalobomorpha</taxon>
        <taxon>Cephaloboidea</taxon>
        <taxon>Cephalobidae</taxon>
        <taxon>Acrobeloides</taxon>
    </lineage>
</organism>
<dbReference type="InterPro" id="IPR017853">
    <property type="entry name" value="GH"/>
</dbReference>
<dbReference type="PANTHER" id="PTHR22991:SF40">
    <property type="entry name" value="PROTEIN CBG13490"/>
    <property type="match status" value="1"/>
</dbReference>
<feature type="domain" description="C-type lectin" evidence="2">
    <location>
        <begin position="314"/>
        <end position="432"/>
    </location>
</feature>
<dbReference type="SMART" id="SM00034">
    <property type="entry name" value="CLECT"/>
    <property type="match status" value="1"/>
</dbReference>
<dbReference type="InterPro" id="IPR050976">
    <property type="entry name" value="Snaclec"/>
</dbReference>
<dbReference type="PANTHER" id="PTHR22991">
    <property type="entry name" value="PROTEIN CBG13490"/>
    <property type="match status" value="1"/>
</dbReference>
<reference evidence="4" key="1">
    <citation type="submission" date="2022-11" db="UniProtKB">
        <authorList>
            <consortium name="WormBaseParasite"/>
        </authorList>
    </citation>
    <scope>IDENTIFICATION</scope>
</reference>
<dbReference type="Proteomes" id="UP000887540">
    <property type="component" value="Unplaced"/>
</dbReference>
<dbReference type="WBParaSite" id="ACRNAN_scaffold10400.g32904.t1">
    <property type="protein sequence ID" value="ACRNAN_scaffold10400.g32904.t1"/>
    <property type="gene ID" value="ACRNAN_scaffold10400.g32904"/>
</dbReference>
<evidence type="ECO:0000313" key="3">
    <source>
        <dbReference type="Proteomes" id="UP000887540"/>
    </source>
</evidence>
<evidence type="ECO:0000259" key="2">
    <source>
        <dbReference type="PROSITE" id="PS50041"/>
    </source>
</evidence>
<dbReference type="SUPFAM" id="SSF56436">
    <property type="entry name" value="C-type lectin-like"/>
    <property type="match status" value="1"/>
</dbReference>
<dbReference type="Gene3D" id="3.20.20.80">
    <property type="entry name" value="Glycosidases"/>
    <property type="match status" value="1"/>
</dbReference>
<dbReference type="Pfam" id="PF00059">
    <property type="entry name" value="Lectin_C"/>
    <property type="match status" value="1"/>
</dbReference>
<dbReference type="InterPro" id="IPR016187">
    <property type="entry name" value="CTDL_fold"/>
</dbReference>
<dbReference type="InterPro" id="IPR016186">
    <property type="entry name" value="C-type_lectin-like/link_sf"/>
</dbReference>
<protein>
    <submittedName>
        <fullName evidence="4">C-type lectin domain-containing protein</fullName>
    </submittedName>
</protein>
<proteinExistence type="predicted"/>
<sequence>MDAIFGRPIKPGHVSSAANQLEMWQAETFDADLIEKEISFGAKLGYTVFRIFLHDLVYFHDPAGFKSRMNTVLNSLDKYGMKALFTIFDTENVITNPTLGKQPRPRPAVCNSVYTYTPNITILNNASTHEILKPYVIDVVGTFANDSRVLAWDVYNEPGFGGSDNNNPIQEKLLQLAFEWARSVDPIQPLTSRIDFNTHALPVEVNNSDVISIHIYSNAADFENNIKACQQYQRPIIVTEFMARELSCYYSNALPIGKKYNVGMIAWGHVMGKTEWNMPWDSYNKNYVKYPPTMWFQDTFRPDGCPLGYHSKVNNWTCYNAYDTPKSWVDVQAACKSDLSYPVTINNAFENSDVKTYASSLTNCNGFYIGLSQIRNNTWKWPMTVPYNNPSYRNWKNGYPTNDANANCVVLNPSDGSWSNQDCSTQRCYICSY</sequence>
<dbReference type="AlphaFoldDB" id="A0A914CHC2"/>
<name>A0A914CHC2_9BILA</name>
<dbReference type="PROSITE" id="PS00615">
    <property type="entry name" value="C_TYPE_LECTIN_1"/>
    <property type="match status" value="1"/>
</dbReference>